<proteinExistence type="predicted"/>
<dbReference type="PROSITE" id="PS51178">
    <property type="entry name" value="PASTA"/>
    <property type="match status" value="1"/>
</dbReference>
<accession>A0A288QW31</accession>
<evidence type="ECO:0000313" key="1">
    <source>
        <dbReference type="EMBL" id="RDL11907.1"/>
    </source>
</evidence>
<protein>
    <submittedName>
        <fullName evidence="1">PASTA domain-containing protein</fullName>
    </submittedName>
</protein>
<comment type="caution">
    <text evidence="1">The sequence shown here is derived from an EMBL/GenBank/DDBJ whole genome shotgun (WGS) entry which is preliminary data.</text>
</comment>
<sequence>MGKTKIISTLGKVALNAVAPDVLEQGTKMLNNQLEKRKEYIKIPDVKSVDIEDAKATLDKYNFNHSEVPVQPDAEYANAKPNTIVKIQPKENTSVAPNTFVKMYYVDEQTIISSKILVQEAENAKASKKQKRQDRIQNVIGTTSNVSANIGEKLHLKKTKKVEIEINDDQI</sequence>
<reference evidence="1 2" key="1">
    <citation type="submission" date="2018-07" db="EMBL/GenBank/DDBJ databases">
        <title>Genomic Encyclopedia of Type Strains, Phase III (KMG-III): the genomes of soil and plant-associated and newly described type strains.</title>
        <authorList>
            <person name="Whitman W."/>
        </authorList>
    </citation>
    <scope>NUCLEOTIDE SEQUENCE [LARGE SCALE GENOMIC DNA]</scope>
    <source>
        <strain evidence="1 2">CECT 7031</strain>
    </source>
</reference>
<dbReference type="Proteomes" id="UP000254912">
    <property type="component" value="Unassembled WGS sequence"/>
</dbReference>
<dbReference type="CDD" id="cd06577">
    <property type="entry name" value="PASTA_pknB"/>
    <property type="match status" value="1"/>
</dbReference>
<dbReference type="Pfam" id="PF03793">
    <property type="entry name" value="PASTA"/>
    <property type="match status" value="1"/>
</dbReference>
<evidence type="ECO:0000313" key="2">
    <source>
        <dbReference type="Proteomes" id="UP000254912"/>
    </source>
</evidence>
<organism evidence="1 2">
    <name type="scientific">Weissella soli</name>
    <dbReference type="NCBI Taxonomy" id="155866"/>
    <lineage>
        <taxon>Bacteria</taxon>
        <taxon>Bacillati</taxon>
        <taxon>Bacillota</taxon>
        <taxon>Bacilli</taxon>
        <taxon>Lactobacillales</taxon>
        <taxon>Lactobacillaceae</taxon>
        <taxon>Weissella</taxon>
    </lineage>
</organism>
<keyword evidence="2" id="KW-1185">Reference proteome</keyword>
<gene>
    <name evidence="1" type="ORF">DFP99_0327</name>
</gene>
<dbReference type="GeneID" id="94545902"/>
<dbReference type="RefSeq" id="WP_070229975.1">
    <property type="nucleotide sequence ID" value="NZ_BJYO01000002.1"/>
</dbReference>
<dbReference type="EMBL" id="QRAS01000001">
    <property type="protein sequence ID" value="RDL11907.1"/>
    <property type="molecule type" value="Genomic_DNA"/>
</dbReference>
<dbReference type="Gene3D" id="3.30.10.20">
    <property type="match status" value="1"/>
</dbReference>
<name>A0A288QW31_9LACO</name>
<dbReference type="KEGG" id="wso:WSWS_00697"/>
<dbReference type="SMART" id="SM00740">
    <property type="entry name" value="PASTA"/>
    <property type="match status" value="1"/>
</dbReference>
<dbReference type="AlphaFoldDB" id="A0A288QW31"/>
<dbReference type="InterPro" id="IPR005543">
    <property type="entry name" value="PASTA_dom"/>
</dbReference>